<comment type="caution">
    <text evidence="12">The sequence shown here is derived from an EMBL/GenBank/DDBJ whole genome shotgun (WGS) entry which is preliminary data.</text>
</comment>
<keyword evidence="6" id="KW-0832">Ubl conjugation</keyword>
<dbReference type="InterPro" id="IPR018866">
    <property type="entry name" value="Znf-4CXXC_R1"/>
</dbReference>
<dbReference type="GO" id="GO:0006355">
    <property type="term" value="P:regulation of DNA-templated transcription"/>
    <property type="evidence" value="ECO:0007669"/>
    <property type="project" value="InterPro"/>
</dbReference>
<evidence type="ECO:0000256" key="3">
    <source>
        <dbReference type="ARBA" id="ARBA00022490"/>
    </source>
</evidence>
<keyword evidence="8" id="KW-0804">Transcription</keyword>
<name>A0A1Y1UAV6_9TREE</name>
<feature type="region of interest" description="Disordered" evidence="10">
    <location>
        <begin position="402"/>
        <end position="437"/>
    </location>
</feature>
<feature type="region of interest" description="Disordered" evidence="10">
    <location>
        <begin position="458"/>
        <end position="509"/>
    </location>
</feature>
<keyword evidence="7" id="KW-0805">Transcription regulation</keyword>
<reference evidence="12 13" key="1">
    <citation type="submission" date="2017-03" db="EMBL/GenBank/DDBJ databases">
        <title>Widespread Adenine N6-methylation of Active Genes in Fungi.</title>
        <authorList>
            <consortium name="DOE Joint Genome Institute"/>
            <person name="Mondo S.J."/>
            <person name="Dannebaum R.O."/>
            <person name="Kuo R.C."/>
            <person name="Louie K.B."/>
            <person name="Bewick A.J."/>
            <person name="Labutti K."/>
            <person name="Haridas S."/>
            <person name="Kuo A."/>
            <person name="Salamov A."/>
            <person name="Ahrendt S.R."/>
            <person name="Lau R."/>
            <person name="Bowen B.P."/>
            <person name="Lipzen A."/>
            <person name="Sullivan W."/>
            <person name="Andreopoulos W.B."/>
            <person name="Clum A."/>
            <person name="Lindquist E."/>
            <person name="Daum C."/>
            <person name="Northen T.R."/>
            <person name="Ramamoorthy G."/>
            <person name="Schmitz R.J."/>
            <person name="Gryganskyi A."/>
            <person name="Culley D."/>
            <person name="Magnuson J."/>
            <person name="James T.Y."/>
            <person name="O'Malley M.A."/>
            <person name="Stajich J.E."/>
            <person name="Spatafora J.W."/>
            <person name="Visel A."/>
            <person name="Grigoriev I.V."/>
        </authorList>
    </citation>
    <scope>NUCLEOTIDE SEQUENCE [LARGE SCALE GENOMIC DNA]</scope>
    <source>
        <strain evidence="12 13">NRRL Y-17943</strain>
    </source>
</reference>
<dbReference type="PANTHER" id="PTHR31169:SF8">
    <property type="entry name" value="ZINC-FINGER DOMAIN OF MONOAMINE-OXIDASE A REPRESSOR R1 PROTEIN"/>
    <property type="match status" value="1"/>
</dbReference>
<dbReference type="AlphaFoldDB" id="A0A1Y1UAV6"/>
<keyword evidence="4" id="KW-1017">Isopeptide bond</keyword>
<dbReference type="GO" id="GO:0005634">
    <property type="term" value="C:nucleus"/>
    <property type="evidence" value="ECO:0007669"/>
    <property type="project" value="UniProtKB-SubCell"/>
</dbReference>
<evidence type="ECO:0000256" key="4">
    <source>
        <dbReference type="ARBA" id="ARBA00022499"/>
    </source>
</evidence>
<evidence type="ECO:0000259" key="11">
    <source>
        <dbReference type="Pfam" id="PF10497"/>
    </source>
</evidence>
<evidence type="ECO:0000256" key="1">
    <source>
        <dbReference type="ARBA" id="ARBA00004123"/>
    </source>
</evidence>
<protein>
    <recommendedName>
        <fullName evidence="11">Zinc-finger domain-containing protein</fullName>
    </recommendedName>
</protein>
<feature type="compositionally biased region" description="Basic residues" evidence="10">
    <location>
        <begin position="352"/>
        <end position="368"/>
    </location>
</feature>
<dbReference type="Proteomes" id="UP000193218">
    <property type="component" value="Unassembled WGS sequence"/>
</dbReference>
<feature type="region of interest" description="Disordered" evidence="10">
    <location>
        <begin position="1"/>
        <end position="31"/>
    </location>
</feature>
<evidence type="ECO:0000256" key="9">
    <source>
        <dbReference type="ARBA" id="ARBA00023242"/>
    </source>
</evidence>
<evidence type="ECO:0000256" key="6">
    <source>
        <dbReference type="ARBA" id="ARBA00022843"/>
    </source>
</evidence>
<gene>
    <name evidence="12" type="ORF">BD324DRAFT_634335</name>
</gene>
<feature type="compositionally biased region" description="Polar residues" evidence="10">
    <location>
        <begin position="466"/>
        <end position="477"/>
    </location>
</feature>
<accession>A0A1Y1UAV6</accession>
<feature type="region of interest" description="Disordered" evidence="10">
    <location>
        <begin position="342"/>
        <end position="388"/>
    </location>
</feature>
<keyword evidence="3" id="KW-0963">Cytoplasm</keyword>
<evidence type="ECO:0000256" key="2">
    <source>
        <dbReference type="ARBA" id="ARBA00004496"/>
    </source>
</evidence>
<dbReference type="EMBL" id="NBSH01000013">
    <property type="protein sequence ID" value="ORX34647.1"/>
    <property type="molecule type" value="Genomic_DNA"/>
</dbReference>
<dbReference type="InParanoid" id="A0A1Y1UAV6"/>
<evidence type="ECO:0000256" key="10">
    <source>
        <dbReference type="SAM" id="MobiDB-lite"/>
    </source>
</evidence>
<organism evidence="12 13">
    <name type="scientific">Kockovaella imperatae</name>
    <dbReference type="NCBI Taxonomy" id="4999"/>
    <lineage>
        <taxon>Eukaryota</taxon>
        <taxon>Fungi</taxon>
        <taxon>Dikarya</taxon>
        <taxon>Basidiomycota</taxon>
        <taxon>Agaricomycotina</taxon>
        <taxon>Tremellomycetes</taxon>
        <taxon>Tremellales</taxon>
        <taxon>Cuniculitremaceae</taxon>
        <taxon>Kockovaella</taxon>
    </lineage>
</organism>
<proteinExistence type="predicted"/>
<keyword evidence="13" id="KW-1185">Reference proteome</keyword>
<dbReference type="GO" id="GO:0005737">
    <property type="term" value="C:cytoplasm"/>
    <property type="evidence" value="ECO:0007669"/>
    <property type="project" value="UniProtKB-SubCell"/>
</dbReference>
<evidence type="ECO:0000256" key="8">
    <source>
        <dbReference type="ARBA" id="ARBA00023163"/>
    </source>
</evidence>
<keyword evidence="5" id="KW-0597">Phosphoprotein</keyword>
<feature type="compositionally biased region" description="Basic and acidic residues" evidence="10">
    <location>
        <begin position="404"/>
        <end position="424"/>
    </location>
</feature>
<sequence length="567" mass="64626">MSDKGKERASPELAKEVASQIHSLHEDESDEEYLAQNYETQRQRRILENQLLLTTLGFSSSTTRITTSTASPTRLVQRKKRPGVVYDRSGHVISRPLGDEKHTMACVEIPPDRQLTRRIQAGEYQDCSHWAEGEDRRWRFGLGRGGKVRHEEPREVGGVGESFRWRVWRGLDKELRKEMRKRGLLNEIDQRPVQSEDGQVSAYSDLPGAACHQCRRKSEKLKMQCRNVDPLCRALFCETCCQRYSYFSFDPESRSFICPLCRDCCNCSNCIRKRHLGHLLPSAGKGGRSKSLRHTVREQGHEGMTVQAWIDKATEERVGIPFDRVRLVDRDMDVISPYIEPELKLQPETTPKKRKQSKQRQTKKHKKKKESEREDEDGVTIAENGGEGENRPVVLRFKVPGDPAARERVKEVDSDGDTIDHWSGDESETSLTPLSDTLSPVPPRLAFPPRPVFWDNIEPPQIPVSIHNSPSPPSDSSETVKRRRRPPPPMANIVRAPRHAQKEQPLPQWHIPPQQAMLYDTIKPGQLIPQTLDFMGSPDDLDVLENATRLADETVMLNGNRLASQSV</sequence>
<dbReference type="STRING" id="4999.A0A1Y1UAV6"/>
<feature type="domain" description="Zinc-finger" evidence="11">
    <location>
        <begin position="207"/>
        <end position="275"/>
    </location>
</feature>
<dbReference type="InterPro" id="IPR040221">
    <property type="entry name" value="CDCA7/CDA7L"/>
</dbReference>
<comment type="subcellular location">
    <subcellularLocation>
        <location evidence="2">Cytoplasm</location>
    </subcellularLocation>
    <subcellularLocation>
        <location evidence="1">Nucleus</location>
    </subcellularLocation>
</comment>
<dbReference type="Pfam" id="PF10497">
    <property type="entry name" value="zf-4CXXC_R1"/>
    <property type="match status" value="1"/>
</dbReference>
<evidence type="ECO:0000313" key="13">
    <source>
        <dbReference type="Proteomes" id="UP000193218"/>
    </source>
</evidence>
<evidence type="ECO:0000256" key="5">
    <source>
        <dbReference type="ARBA" id="ARBA00022553"/>
    </source>
</evidence>
<evidence type="ECO:0000313" key="12">
    <source>
        <dbReference type="EMBL" id="ORX34647.1"/>
    </source>
</evidence>
<dbReference type="PANTHER" id="PTHR31169">
    <property type="entry name" value="OS05G0300700 PROTEIN"/>
    <property type="match status" value="1"/>
</dbReference>
<feature type="compositionally biased region" description="Basic and acidic residues" evidence="10">
    <location>
        <begin position="1"/>
        <end position="15"/>
    </location>
</feature>
<dbReference type="OrthoDB" id="298344at2759"/>
<evidence type="ECO:0000256" key="7">
    <source>
        <dbReference type="ARBA" id="ARBA00023015"/>
    </source>
</evidence>
<dbReference type="GeneID" id="33558525"/>
<keyword evidence="9" id="KW-0539">Nucleus</keyword>
<dbReference type="RefSeq" id="XP_021868889.1">
    <property type="nucleotide sequence ID" value="XM_022016716.1"/>
</dbReference>